<keyword evidence="8" id="KW-1185">Reference proteome</keyword>
<reference evidence="8" key="2">
    <citation type="submission" date="2015-01" db="EMBL/GenBank/DDBJ databases">
        <title>Evolutionary Origins and Diversification of the Mycorrhizal Mutualists.</title>
        <authorList>
            <consortium name="DOE Joint Genome Institute"/>
            <consortium name="Mycorrhizal Genomics Consortium"/>
            <person name="Kohler A."/>
            <person name="Kuo A."/>
            <person name="Nagy L.G."/>
            <person name="Floudas D."/>
            <person name="Copeland A."/>
            <person name="Barry K.W."/>
            <person name="Cichocki N."/>
            <person name="Veneault-Fourrey C."/>
            <person name="LaButti K."/>
            <person name="Lindquist E.A."/>
            <person name="Lipzen A."/>
            <person name="Lundell T."/>
            <person name="Morin E."/>
            <person name="Murat C."/>
            <person name="Riley R."/>
            <person name="Ohm R."/>
            <person name="Sun H."/>
            <person name="Tunlid A."/>
            <person name="Henrissat B."/>
            <person name="Grigoriev I.V."/>
            <person name="Hibbett D.S."/>
            <person name="Martin F."/>
        </authorList>
    </citation>
    <scope>NUCLEOTIDE SEQUENCE [LARGE SCALE GENOMIC DNA]</scope>
    <source>
        <strain evidence="8">MUT 4182</strain>
    </source>
</reference>
<name>A0A0C3Q411_9AGAM</name>
<dbReference type="STRING" id="1051891.A0A0C3Q411"/>
<dbReference type="GO" id="GO:0032543">
    <property type="term" value="P:mitochondrial translation"/>
    <property type="evidence" value="ECO:0007669"/>
    <property type="project" value="UniProtKB-ARBA"/>
</dbReference>
<dbReference type="AlphaFoldDB" id="A0A0C3Q411"/>
<dbReference type="GO" id="GO:0005739">
    <property type="term" value="C:mitochondrion"/>
    <property type="evidence" value="ECO:0007669"/>
    <property type="project" value="UniProtKB-SubCell"/>
</dbReference>
<evidence type="ECO:0000259" key="6">
    <source>
        <dbReference type="Pfam" id="PF00472"/>
    </source>
</evidence>
<evidence type="ECO:0000256" key="2">
    <source>
        <dbReference type="ARBA" id="ARBA00010835"/>
    </source>
</evidence>
<organism evidence="7 8">
    <name type="scientific">Tulasnella calospora MUT 4182</name>
    <dbReference type="NCBI Taxonomy" id="1051891"/>
    <lineage>
        <taxon>Eukaryota</taxon>
        <taxon>Fungi</taxon>
        <taxon>Dikarya</taxon>
        <taxon>Basidiomycota</taxon>
        <taxon>Agaricomycotina</taxon>
        <taxon>Agaricomycetes</taxon>
        <taxon>Cantharellales</taxon>
        <taxon>Tulasnellaceae</taxon>
        <taxon>Tulasnella</taxon>
    </lineage>
</organism>
<comment type="subcellular location">
    <subcellularLocation>
        <location evidence="1">Mitochondrion</location>
    </subcellularLocation>
</comment>
<proteinExistence type="inferred from homology"/>
<sequence>MSIPPNLLAAARSSYRNVLKAGTKTFQGDARLLEAWREKARNEFVKGRSITDVRQYQDRITLANEVATVLRTNIVQAEQGGSEVWTLRLTNDTEIGDNMTIKNPEPVECKGSKARRKKAEAEAAQQATERLNKKALFKAHQQRIMPELREEDLEEMFVRGSGPGGQATNKTSNNVSLIHKPTGIRVTCHQTRSQATNRRLARRMLLEKLDQMQNPGLTKADLVKAKKKERERQKAKKQKKKKRQQTEECDSRSEVEEVD</sequence>
<dbReference type="InterPro" id="IPR000352">
    <property type="entry name" value="Pep_chain_release_fac_I"/>
</dbReference>
<dbReference type="SUPFAM" id="SSF75620">
    <property type="entry name" value="Release factor"/>
    <property type="match status" value="1"/>
</dbReference>
<evidence type="ECO:0000256" key="1">
    <source>
        <dbReference type="ARBA" id="ARBA00004173"/>
    </source>
</evidence>
<dbReference type="PANTHER" id="PTHR46203">
    <property type="entry name" value="PROBABLE PEPTIDE CHAIN RELEASE FACTOR C12ORF65"/>
    <property type="match status" value="1"/>
</dbReference>
<dbReference type="OrthoDB" id="277888at2759"/>
<dbReference type="InterPro" id="IPR052405">
    <property type="entry name" value="Mito_Transl_Release_Factor"/>
</dbReference>
<comment type="similarity">
    <text evidence="2">Belongs to the prokaryotic/mitochondrial release factor family.</text>
</comment>
<dbReference type="Proteomes" id="UP000054248">
    <property type="component" value="Unassembled WGS sequence"/>
</dbReference>
<dbReference type="Pfam" id="PF00472">
    <property type="entry name" value="RF-1"/>
    <property type="match status" value="1"/>
</dbReference>
<dbReference type="InterPro" id="IPR045853">
    <property type="entry name" value="Pep_chain_release_fac_I_sf"/>
</dbReference>
<dbReference type="PANTHER" id="PTHR46203:SF1">
    <property type="entry name" value="MITOCHONDRIAL TRANSLATION RELEASE FACTOR IN RESCUE"/>
    <property type="match status" value="1"/>
</dbReference>
<feature type="compositionally biased region" description="Basic and acidic residues" evidence="5">
    <location>
        <begin position="221"/>
        <end position="232"/>
    </location>
</feature>
<evidence type="ECO:0000256" key="5">
    <source>
        <dbReference type="SAM" id="MobiDB-lite"/>
    </source>
</evidence>
<accession>A0A0C3Q411</accession>
<dbReference type="EMBL" id="KN823331">
    <property type="protein sequence ID" value="KIO17916.1"/>
    <property type="molecule type" value="Genomic_DNA"/>
</dbReference>
<dbReference type="HOGENOM" id="CLU_1015846_0_0_1"/>
<dbReference type="InterPro" id="IPR045298">
    <property type="entry name" value="Complex1_LYR_LYRM7"/>
</dbReference>
<evidence type="ECO:0000313" key="7">
    <source>
        <dbReference type="EMBL" id="KIO17916.1"/>
    </source>
</evidence>
<feature type="compositionally biased region" description="Basic and acidic residues" evidence="5">
    <location>
        <begin position="244"/>
        <end position="259"/>
    </location>
</feature>
<keyword evidence="4" id="KW-0496">Mitochondrion</keyword>
<evidence type="ECO:0000313" key="8">
    <source>
        <dbReference type="Proteomes" id="UP000054248"/>
    </source>
</evidence>
<feature type="domain" description="Prokaryotic-type class I peptide chain release factors" evidence="6">
    <location>
        <begin position="147"/>
        <end position="255"/>
    </location>
</feature>
<evidence type="ECO:0000256" key="3">
    <source>
        <dbReference type="ARBA" id="ARBA00022946"/>
    </source>
</evidence>
<feature type="compositionally biased region" description="Basic residues" evidence="5">
    <location>
        <begin position="233"/>
        <end position="243"/>
    </location>
</feature>
<keyword evidence="3" id="KW-0809">Transit peptide</keyword>
<dbReference type="Gene3D" id="3.30.160.20">
    <property type="match status" value="1"/>
</dbReference>
<reference evidence="7 8" key="1">
    <citation type="submission" date="2014-04" db="EMBL/GenBank/DDBJ databases">
        <authorList>
            <consortium name="DOE Joint Genome Institute"/>
            <person name="Kuo A."/>
            <person name="Girlanda M."/>
            <person name="Perotto S."/>
            <person name="Kohler A."/>
            <person name="Nagy L.G."/>
            <person name="Floudas D."/>
            <person name="Copeland A."/>
            <person name="Barry K.W."/>
            <person name="Cichocki N."/>
            <person name="Veneault-Fourrey C."/>
            <person name="LaButti K."/>
            <person name="Lindquist E.A."/>
            <person name="Lipzen A."/>
            <person name="Lundell T."/>
            <person name="Morin E."/>
            <person name="Murat C."/>
            <person name="Sun H."/>
            <person name="Tunlid A."/>
            <person name="Henrissat B."/>
            <person name="Grigoriev I.V."/>
            <person name="Hibbett D.S."/>
            <person name="Martin F."/>
            <person name="Nordberg H.P."/>
            <person name="Cantor M.N."/>
            <person name="Hua S.X."/>
        </authorList>
    </citation>
    <scope>NUCLEOTIDE SEQUENCE [LARGE SCALE GENOMIC DNA]</scope>
    <source>
        <strain evidence="7 8">MUT 4182</strain>
    </source>
</reference>
<dbReference type="CDD" id="cd20267">
    <property type="entry name" value="Complex1_LYR_LYRM7"/>
    <property type="match status" value="1"/>
</dbReference>
<dbReference type="GO" id="GO:0003747">
    <property type="term" value="F:translation release factor activity"/>
    <property type="evidence" value="ECO:0007669"/>
    <property type="project" value="InterPro"/>
</dbReference>
<protein>
    <recommendedName>
        <fullName evidence="6">Prokaryotic-type class I peptide chain release factors domain-containing protein</fullName>
    </recommendedName>
</protein>
<gene>
    <name evidence="7" type="ORF">M407DRAFT_84505</name>
</gene>
<dbReference type="GO" id="GO:0034551">
    <property type="term" value="P:mitochondrial respiratory chain complex III assembly"/>
    <property type="evidence" value="ECO:0007669"/>
    <property type="project" value="InterPro"/>
</dbReference>
<feature type="region of interest" description="Disordered" evidence="5">
    <location>
        <begin position="209"/>
        <end position="259"/>
    </location>
</feature>
<evidence type="ECO:0000256" key="4">
    <source>
        <dbReference type="ARBA" id="ARBA00023128"/>
    </source>
</evidence>